<organism evidence="1 2">
    <name type="scientific">Nocardioides mangrovi</name>
    <dbReference type="NCBI Taxonomy" id="2874580"/>
    <lineage>
        <taxon>Bacteria</taxon>
        <taxon>Bacillati</taxon>
        <taxon>Actinomycetota</taxon>
        <taxon>Actinomycetes</taxon>
        <taxon>Propionibacteriales</taxon>
        <taxon>Nocardioidaceae</taxon>
        <taxon>Nocardioides</taxon>
    </lineage>
</organism>
<dbReference type="Gene3D" id="2.60.40.10">
    <property type="entry name" value="Immunoglobulins"/>
    <property type="match status" value="1"/>
</dbReference>
<dbReference type="RefSeq" id="WP_224125676.1">
    <property type="nucleotide sequence ID" value="NZ_JAIQZJ010000039.1"/>
</dbReference>
<dbReference type="Proteomes" id="UP000780875">
    <property type="component" value="Unassembled WGS sequence"/>
</dbReference>
<dbReference type="InterPro" id="IPR013783">
    <property type="entry name" value="Ig-like_fold"/>
</dbReference>
<gene>
    <name evidence="1" type="ORF">K8U61_24695</name>
</gene>
<accession>A0ABS7UK19</accession>
<evidence type="ECO:0000313" key="2">
    <source>
        <dbReference type="Proteomes" id="UP000780875"/>
    </source>
</evidence>
<evidence type="ECO:0008006" key="3">
    <source>
        <dbReference type="Google" id="ProtNLM"/>
    </source>
</evidence>
<protein>
    <recommendedName>
        <fullName evidence="3">IPT/TIG domain-containing protein</fullName>
    </recommendedName>
</protein>
<keyword evidence="2" id="KW-1185">Reference proteome</keyword>
<evidence type="ECO:0000313" key="1">
    <source>
        <dbReference type="EMBL" id="MBZ5741379.1"/>
    </source>
</evidence>
<comment type="caution">
    <text evidence="1">The sequence shown here is derived from an EMBL/GenBank/DDBJ whole genome shotgun (WGS) entry which is preliminary data.</text>
</comment>
<feature type="non-terminal residue" evidence="1">
    <location>
        <position position="1"/>
    </location>
</feature>
<dbReference type="EMBL" id="JAIQZJ010000039">
    <property type="protein sequence ID" value="MBZ5741379.1"/>
    <property type="molecule type" value="Genomic_DNA"/>
</dbReference>
<proteinExistence type="predicted"/>
<sequence>LPKLADGDYTLKASTWNTTAATYTFTVTDGEVVTDDTGDGGDGGDTTPPSAPFIAAQGPSTGSTIVLVGSDFTGVTEVELKIDRNLTNQNDRTLSDTSAFVVDTSGAQDTLTITVDPAVSGTTWDIRVTTAAGVSDWMRISLDQG</sequence>
<reference evidence="1 2" key="1">
    <citation type="submission" date="2021-09" db="EMBL/GenBank/DDBJ databases">
        <title>Whole genome sequence of Nocardioides sp. GBK3QG-3.</title>
        <authorList>
            <person name="Tuo L."/>
        </authorList>
    </citation>
    <scope>NUCLEOTIDE SEQUENCE [LARGE SCALE GENOMIC DNA]</scope>
    <source>
        <strain evidence="1 2">GBK3QG-3</strain>
    </source>
</reference>
<name>A0ABS7UK19_9ACTN</name>